<dbReference type="Pfam" id="PF16482">
    <property type="entry name" value="Staufen_C"/>
    <property type="match status" value="1"/>
</dbReference>
<organism evidence="6 7">
    <name type="scientific">Bemisia tabaci</name>
    <name type="common">Sweetpotato whitefly</name>
    <name type="synonym">Aleurodes tabaci</name>
    <dbReference type="NCBI Taxonomy" id="7038"/>
    <lineage>
        <taxon>Eukaryota</taxon>
        <taxon>Metazoa</taxon>
        <taxon>Ecdysozoa</taxon>
        <taxon>Arthropoda</taxon>
        <taxon>Hexapoda</taxon>
        <taxon>Insecta</taxon>
        <taxon>Pterygota</taxon>
        <taxon>Neoptera</taxon>
        <taxon>Paraneoptera</taxon>
        <taxon>Hemiptera</taxon>
        <taxon>Sternorrhyncha</taxon>
        <taxon>Aleyrodoidea</taxon>
        <taxon>Aleyrodidae</taxon>
        <taxon>Aleyrodinae</taxon>
        <taxon>Bemisia</taxon>
    </lineage>
</organism>
<dbReference type="PANTHER" id="PTHR46054:SF3">
    <property type="entry name" value="MATERNAL EFFECT PROTEIN STAUFEN"/>
    <property type="match status" value="1"/>
</dbReference>
<dbReference type="SMART" id="SM00358">
    <property type="entry name" value="DSRM"/>
    <property type="match status" value="4"/>
</dbReference>
<evidence type="ECO:0000313" key="6">
    <source>
        <dbReference type="EMBL" id="CAH0382072.1"/>
    </source>
</evidence>
<dbReference type="GO" id="GO:0005886">
    <property type="term" value="C:plasma membrane"/>
    <property type="evidence" value="ECO:0007669"/>
    <property type="project" value="TreeGrafter"/>
</dbReference>
<dbReference type="CDD" id="cd19860">
    <property type="entry name" value="DSRM_STAU_rpt4"/>
    <property type="match status" value="1"/>
</dbReference>
<evidence type="ECO:0000259" key="5">
    <source>
        <dbReference type="PROSITE" id="PS50137"/>
    </source>
</evidence>
<feature type="domain" description="DRBM" evidence="5">
    <location>
        <begin position="191"/>
        <end position="287"/>
    </location>
</feature>
<dbReference type="GO" id="GO:0010494">
    <property type="term" value="C:cytoplasmic stress granule"/>
    <property type="evidence" value="ECO:0007669"/>
    <property type="project" value="TreeGrafter"/>
</dbReference>
<keyword evidence="1" id="KW-0677">Repeat</keyword>
<sequence>MEPQYQIYKGSSTNTVGLLLIVYFLFSTFECSALTLSQNDFDKIKHFFDANGCMQGTLTAEVMAPPVTTSGSQSPPVTKVLLDDKTTEKCYTPSSQATVPLNKEKTPMCLVNELARFNNIQHEYRLTDETGLAHKKVFNVTLKLGTEEYSAQGSRIRQAQHAAAEIALKETKYKPPVAKNKKIQPKSHEVTPIFELNSLAMRRGEPTVYQYLSAPPDKPHQPRPRQTNWMYNGPYKYSQPRKFMFHHDPNAFSVSVKVGDREFIGTGPTSTAAKRAAALKALNELKKLPISENKPEISNSIDGVSKEIDSAAELKSPISLVYELALKRNLEVVFDTVEEKGPPHMRIFVTKCHVGDAFETVGEGNSKKASKKKAAEKMLEDLKKLPITTTINPSGFVVKKKSTNNKKKRNLIKEHKTDEQDNTEANPVSKLIQLQQARKEREPVFILKHERSMGAYKREFSMEVSVGDVSEIGVGPTKKLAKRNAAKKLLLKLGQVPTAPVRPIKNDDKVLSQDATPSISDKTSGGRQLAPGLLLVPKSEGNKITHNNNFKQNLESLAQDYLYKSGDTGEDCDAIRPTEKLNYLSQLLGFKVQYTDFAKTSQNDVPVLSLVSLTTTPPQVCHGQALTRESSHDLAAANALRALADMGLDSIVPNKKESSVGPGGDNLLGLVNDNVPFMNMNGIPK</sequence>
<dbReference type="InterPro" id="IPR051740">
    <property type="entry name" value="DRBM-containing_protein"/>
</dbReference>
<dbReference type="EMBL" id="OU963862">
    <property type="protein sequence ID" value="CAH0382072.1"/>
    <property type="molecule type" value="Genomic_DNA"/>
</dbReference>
<evidence type="ECO:0000256" key="4">
    <source>
        <dbReference type="SAM" id="Phobius"/>
    </source>
</evidence>
<feature type="domain" description="DRBM" evidence="5">
    <location>
        <begin position="106"/>
        <end position="173"/>
    </location>
</feature>
<evidence type="ECO:0000256" key="2">
    <source>
        <dbReference type="ARBA" id="ARBA00022884"/>
    </source>
</evidence>
<keyword evidence="7" id="KW-1185">Reference proteome</keyword>
<dbReference type="SUPFAM" id="SSF54768">
    <property type="entry name" value="dsRNA-binding domain-like"/>
    <property type="match status" value="5"/>
</dbReference>
<dbReference type="GO" id="GO:0032839">
    <property type="term" value="C:dendrite cytoplasm"/>
    <property type="evidence" value="ECO:0007669"/>
    <property type="project" value="GOC"/>
</dbReference>
<evidence type="ECO:0000313" key="7">
    <source>
        <dbReference type="Proteomes" id="UP001152759"/>
    </source>
</evidence>
<dbReference type="CDD" id="cd19857">
    <property type="entry name" value="DSRM_STAU_rpt1"/>
    <property type="match status" value="1"/>
</dbReference>
<feature type="transmembrane region" description="Helical" evidence="4">
    <location>
        <begin position="12"/>
        <end position="29"/>
    </location>
</feature>
<dbReference type="PROSITE" id="PS50137">
    <property type="entry name" value="DS_RBD"/>
    <property type="match status" value="4"/>
</dbReference>
<dbReference type="FunFam" id="3.30.160.20:FF:000007">
    <property type="entry name" value="Double-stranded RNA-binding protein Staufen homolog 1"/>
    <property type="match status" value="2"/>
</dbReference>
<proteinExistence type="predicted"/>
<dbReference type="InterPro" id="IPR014720">
    <property type="entry name" value="dsRBD_dom"/>
</dbReference>
<keyword evidence="4" id="KW-0472">Membrane</keyword>
<dbReference type="AlphaFoldDB" id="A0A9N9ZY80"/>
<dbReference type="GO" id="GO:0043025">
    <property type="term" value="C:neuronal cell body"/>
    <property type="evidence" value="ECO:0007669"/>
    <property type="project" value="TreeGrafter"/>
</dbReference>
<evidence type="ECO:0000256" key="1">
    <source>
        <dbReference type="ARBA" id="ARBA00022737"/>
    </source>
</evidence>
<gene>
    <name evidence="6" type="ORF">BEMITA_LOCUS1659</name>
</gene>
<dbReference type="GO" id="GO:0098964">
    <property type="term" value="P:anterograde dendritic transport of messenger ribonucleoprotein complex"/>
    <property type="evidence" value="ECO:0007669"/>
    <property type="project" value="TreeGrafter"/>
</dbReference>
<accession>A0A9N9ZY80</accession>
<protein>
    <recommendedName>
        <fullName evidence="5">DRBM domain-containing protein</fullName>
    </recommendedName>
</protein>
<dbReference type="Pfam" id="PF00035">
    <property type="entry name" value="dsrm"/>
    <property type="match status" value="4"/>
</dbReference>
<keyword evidence="4" id="KW-1133">Transmembrane helix</keyword>
<feature type="domain" description="DRBM" evidence="5">
    <location>
        <begin position="426"/>
        <end position="495"/>
    </location>
</feature>
<dbReference type="InterPro" id="IPR032478">
    <property type="entry name" value="Staufen_C"/>
</dbReference>
<dbReference type="CDD" id="cd19861">
    <property type="entry name" value="DSRM_STAU_rpt5"/>
    <property type="match status" value="1"/>
</dbReference>
<feature type="domain" description="DRBM" evidence="5">
    <location>
        <begin position="316"/>
        <end position="384"/>
    </location>
</feature>
<dbReference type="GO" id="GO:0035418">
    <property type="term" value="P:protein localization to synapse"/>
    <property type="evidence" value="ECO:0007669"/>
    <property type="project" value="TreeGrafter"/>
</dbReference>
<reference evidence="6" key="1">
    <citation type="submission" date="2021-12" db="EMBL/GenBank/DDBJ databases">
        <authorList>
            <person name="King R."/>
        </authorList>
    </citation>
    <scope>NUCLEOTIDE SEQUENCE</scope>
</reference>
<name>A0A9N9ZY80_BEMTA</name>
<dbReference type="GO" id="GO:0003729">
    <property type="term" value="F:mRNA binding"/>
    <property type="evidence" value="ECO:0007669"/>
    <property type="project" value="TreeGrafter"/>
</dbReference>
<dbReference type="GO" id="GO:0010468">
    <property type="term" value="P:regulation of gene expression"/>
    <property type="evidence" value="ECO:0007669"/>
    <property type="project" value="UniProtKB-ARBA"/>
</dbReference>
<dbReference type="PANTHER" id="PTHR46054">
    <property type="entry name" value="MATERNAL EFFECT PROTEIN STAUFEN"/>
    <property type="match status" value="1"/>
</dbReference>
<evidence type="ECO:0000256" key="3">
    <source>
        <dbReference type="PROSITE-ProRule" id="PRU00266"/>
    </source>
</evidence>
<dbReference type="Gene3D" id="3.30.160.20">
    <property type="match status" value="5"/>
</dbReference>
<dbReference type="GO" id="GO:0007281">
    <property type="term" value="P:germ cell development"/>
    <property type="evidence" value="ECO:0007669"/>
    <property type="project" value="TreeGrafter"/>
</dbReference>
<keyword evidence="2 3" id="KW-0694">RNA-binding</keyword>
<keyword evidence="4" id="KW-0812">Transmembrane</keyword>
<dbReference type="GO" id="GO:0008298">
    <property type="term" value="P:intracellular mRNA localization"/>
    <property type="evidence" value="ECO:0007669"/>
    <property type="project" value="TreeGrafter"/>
</dbReference>
<dbReference type="Proteomes" id="UP001152759">
    <property type="component" value="Chromosome 1"/>
</dbReference>
<dbReference type="GO" id="GO:0003725">
    <property type="term" value="F:double-stranded RNA binding"/>
    <property type="evidence" value="ECO:0007669"/>
    <property type="project" value="TreeGrafter"/>
</dbReference>